<protein>
    <recommendedName>
        <fullName evidence="8">Amino acid permease/ SLC12A domain-containing protein</fullName>
    </recommendedName>
</protein>
<gene>
    <name evidence="9" type="ORF">BCIN_04g02510</name>
</gene>
<evidence type="ECO:0000259" key="8">
    <source>
        <dbReference type="Pfam" id="PF00324"/>
    </source>
</evidence>
<evidence type="ECO:0000313" key="9">
    <source>
        <dbReference type="EMBL" id="ATZ49053.1"/>
    </source>
</evidence>
<keyword evidence="2" id="KW-0813">Transport</keyword>
<reference evidence="9 10" key="1">
    <citation type="journal article" date="2011" name="PLoS Genet.">
        <title>Genomic analysis of the necrotrophic fungal pathogens Sclerotinia sclerotiorum and Botrytis cinerea.</title>
        <authorList>
            <person name="Amselem J."/>
            <person name="Cuomo C.A."/>
            <person name="van Kan J.A."/>
            <person name="Viaud M."/>
            <person name="Benito E.P."/>
            <person name="Couloux A."/>
            <person name="Coutinho P.M."/>
            <person name="de Vries R.P."/>
            <person name="Dyer P.S."/>
            <person name="Fillinger S."/>
            <person name="Fournier E."/>
            <person name="Gout L."/>
            <person name="Hahn M."/>
            <person name="Kohn L."/>
            <person name="Lapalu N."/>
            <person name="Plummer K.M."/>
            <person name="Pradier J.M."/>
            <person name="Quevillon E."/>
            <person name="Sharon A."/>
            <person name="Simon A."/>
            <person name="ten Have A."/>
            <person name="Tudzynski B."/>
            <person name="Tudzynski P."/>
            <person name="Wincker P."/>
            <person name="Andrew M."/>
            <person name="Anthouard V."/>
            <person name="Beever R.E."/>
            <person name="Beffa R."/>
            <person name="Benoit I."/>
            <person name="Bouzid O."/>
            <person name="Brault B."/>
            <person name="Chen Z."/>
            <person name="Choquer M."/>
            <person name="Collemare J."/>
            <person name="Cotton P."/>
            <person name="Danchin E.G."/>
            <person name="Da Silva C."/>
            <person name="Gautier A."/>
            <person name="Giraud C."/>
            <person name="Giraud T."/>
            <person name="Gonzalez C."/>
            <person name="Grossetete S."/>
            <person name="Guldener U."/>
            <person name="Henrissat B."/>
            <person name="Howlett B.J."/>
            <person name="Kodira C."/>
            <person name="Kretschmer M."/>
            <person name="Lappartient A."/>
            <person name="Leroch M."/>
            <person name="Levis C."/>
            <person name="Mauceli E."/>
            <person name="Neuveglise C."/>
            <person name="Oeser B."/>
            <person name="Pearson M."/>
            <person name="Poulain J."/>
            <person name="Poussereau N."/>
            <person name="Quesneville H."/>
            <person name="Rascle C."/>
            <person name="Schumacher J."/>
            <person name="Segurens B."/>
            <person name="Sexton A."/>
            <person name="Silva E."/>
            <person name="Sirven C."/>
            <person name="Soanes D.M."/>
            <person name="Talbot N.J."/>
            <person name="Templeton M."/>
            <person name="Yandava C."/>
            <person name="Yarden O."/>
            <person name="Zeng Q."/>
            <person name="Rollins J.A."/>
            <person name="Lebrun M.H."/>
            <person name="Dickman M."/>
        </authorList>
    </citation>
    <scope>NUCLEOTIDE SEQUENCE [LARGE SCALE GENOMIC DNA]</scope>
    <source>
        <strain evidence="9 10">B05.10</strain>
    </source>
</reference>
<evidence type="ECO:0000313" key="10">
    <source>
        <dbReference type="Proteomes" id="UP000001798"/>
    </source>
</evidence>
<dbReference type="VEuPathDB" id="FungiDB:Bcin04g02510"/>
<feature type="transmembrane region" description="Helical" evidence="7">
    <location>
        <begin position="45"/>
        <end position="68"/>
    </location>
</feature>
<sequence length="233" mass="25543">MNAAILIAVVSAGNTSVYASSRILFALAKNGQAPKIFATTWKGNGVPLSAMCVSVLIGFVAFFGSIFGQGVVFTWLYNLIAICNLLIYMSQCLVHIRFRLGWVHQGNSLSDLPFKAGIFPYTSIFAFLMGCLIVAGEGYVAATTRPFAWANIVATYIGIPVFFILYGIWKVAKKTKLVPYSDMDFQTGRSQPPSDEEIAALNELERTDVKTWKELGARGRALKVGRAVHRVVF</sequence>
<evidence type="ECO:0000256" key="4">
    <source>
        <dbReference type="ARBA" id="ARBA00022970"/>
    </source>
</evidence>
<dbReference type="Proteomes" id="UP000001798">
    <property type="component" value="Chromosome 4"/>
</dbReference>
<dbReference type="PANTHER" id="PTHR43341">
    <property type="entry name" value="AMINO ACID PERMEASE"/>
    <property type="match status" value="1"/>
</dbReference>
<dbReference type="GO" id="GO:0016020">
    <property type="term" value="C:membrane"/>
    <property type="evidence" value="ECO:0007669"/>
    <property type="project" value="UniProtKB-SubCell"/>
</dbReference>
<proteinExistence type="predicted"/>
<dbReference type="InterPro" id="IPR004841">
    <property type="entry name" value="AA-permease/SLC12A_dom"/>
</dbReference>
<comment type="subcellular location">
    <subcellularLocation>
        <location evidence="1">Membrane</location>
        <topology evidence="1">Multi-pass membrane protein</topology>
    </subcellularLocation>
</comment>
<reference evidence="9 10" key="2">
    <citation type="journal article" date="2012" name="Eukaryot. Cell">
        <title>Genome update of Botrytis cinerea strains B05.10 and T4.</title>
        <authorList>
            <person name="Staats M."/>
            <person name="van Kan J.A."/>
        </authorList>
    </citation>
    <scope>NUCLEOTIDE SEQUENCE [LARGE SCALE GENOMIC DNA]</scope>
    <source>
        <strain evidence="9 10">B05.10</strain>
    </source>
</reference>
<keyword evidence="4" id="KW-0029">Amino-acid transport</keyword>
<evidence type="ECO:0000256" key="7">
    <source>
        <dbReference type="SAM" id="Phobius"/>
    </source>
</evidence>
<evidence type="ECO:0000256" key="2">
    <source>
        <dbReference type="ARBA" id="ARBA00022448"/>
    </source>
</evidence>
<feature type="transmembrane region" description="Helical" evidence="7">
    <location>
        <begin position="147"/>
        <end position="169"/>
    </location>
</feature>
<dbReference type="RefSeq" id="XP_024548238.1">
    <property type="nucleotide sequence ID" value="XM_024692463.1"/>
</dbReference>
<reference evidence="9 10" key="3">
    <citation type="journal article" date="2017" name="Mol. Plant Pathol.">
        <title>A gapless genome sequence of the fungus Botrytis cinerea.</title>
        <authorList>
            <person name="Van Kan J.A."/>
            <person name="Stassen J.H."/>
            <person name="Mosbach A."/>
            <person name="Van Der Lee T.A."/>
            <person name="Faino L."/>
            <person name="Farmer A.D."/>
            <person name="Papasotiriou D.G."/>
            <person name="Zhou S."/>
            <person name="Seidl M.F."/>
            <person name="Cottam E."/>
            <person name="Edel D."/>
            <person name="Hahn M."/>
            <person name="Schwartz D.C."/>
            <person name="Dietrich R.A."/>
            <person name="Widdison S."/>
            <person name="Scalliet G."/>
        </authorList>
    </citation>
    <scope>NUCLEOTIDE SEQUENCE [LARGE SCALE GENOMIC DNA]</scope>
    <source>
        <strain evidence="9 10">B05.10</strain>
    </source>
</reference>
<dbReference type="AlphaFoldDB" id="A0A384JEM0"/>
<accession>A0A384JEM0</accession>
<dbReference type="OrthoDB" id="3900342at2759"/>
<evidence type="ECO:0000256" key="6">
    <source>
        <dbReference type="ARBA" id="ARBA00023136"/>
    </source>
</evidence>
<keyword evidence="6 7" id="KW-0472">Membrane</keyword>
<feature type="transmembrane region" description="Helical" evidence="7">
    <location>
        <begin position="118"/>
        <end position="140"/>
    </location>
</feature>
<feature type="domain" description="Amino acid permease/ SLC12A" evidence="8">
    <location>
        <begin position="1"/>
        <end position="176"/>
    </location>
</feature>
<keyword evidence="5 7" id="KW-1133">Transmembrane helix</keyword>
<dbReference type="GeneID" id="5437798"/>
<keyword evidence="3 7" id="KW-0812">Transmembrane</keyword>
<dbReference type="InterPro" id="IPR050524">
    <property type="entry name" value="APC_YAT"/>
</dbReference>
<dbReference type="Gene3D" id="1.20.1740.10">
    <property type="entry name" value="Amino acid/polyamine transporter I"/>
    <property type="match status" value="1"/>
</dbReference>
<evidence type="ECO:0000256" key="5">
    <source>
        <dbReference type="ARBA" id="ARBA00022989"/>
    </source>
</evidence>
<feature type="transmembrane region" description="Helical" evidence="7">
    <location>
        <begin position="75"/>
        <end position="98"/>
    </location>
</feature>
<dbReference type="Pfam" id="PF00324">
    <property type="entry name" value="AA_permease"/>
    <property type="match status" value="1"/>
</dbReference>
<keyword evidence="10" id="KW-1185">Reference proteome</keyword>
<dbReference type="PANTHER" id="PTHR43341:SF1">
    <property type="entry name" value="GENERAL AMINO-ACID PERMEASE GAP1"/>
    <property type="match status" value="1"/>
</dbReference>
<dbReference type="GO" id="GO:0015171">
    <property type="term" value="F:amino acid transmembrane transporter activity"/>
    <property type="evidence" value="ECO:0007669"/>
    <property type="project" value="TreeGrafter"/>
</dbReference>
<evidence type="ECO:0000256" key="3">
    <source>
        <dbReference type="ARBA" id="ARBA00022692"/>
    </source>
</evidence>
<name>A0A384JEM0_BOTFB</name>
<organism evidence="9 10">
    <name type="scientific">Botryotinia fuckeliana (strain B05.10)</name>
    <name type="common">Noble rot fungus</name>
    <name type="synonym">Botrytis cinerea</name>
    <dbReference type="NCBI Taxonomy" id="332648"/>
    <lineage>
        <taxon>Eukaryota</taxon>
        <taxon>Fungi</taxon>
        <taxon>Dikarya</taxon>
        <taxon>Ascomycota</taxon>
        <taxon>Pezizomycotina</taxon>
        <taxon>Leotiomycetes</taxon>
        <taxon>Helotiales</taxon>
        <taxon>Sclerotiniaceae</taxon>
        <taxon>Botrytis</taxon>
    </lineage>
</organism>
<evidence type="ECO:0000256" key="1">
    <source>
        <dbReference type="ARBA" id="ARBA00004141"/>
    </source>
</evidence>
<dbReference type="EMBL" id="CP009808">
    <property type="protein sequence ID" value="ATZ49053.1"/>
    <property type="molecule type" value="Genomic_DNA"/>
</dbReference>